<comment type="caution">
    <text evidence="1">The sequence shown here is derived from an EMBL/GenBank/DDBJ whole genome shotgun (WGS) entry which is preliminary data.</text>
</comment>
<name>X1AYZ3_9ZZZZ</name>
<proteinExistence type="predicted"/>
<dbReference type="Gene3D" id="3.40.50.1820">
    <property type="entry name" value="alpha/beta hydrolase"/>
    <property type="match status" value="1"/>
</dbReference>
<dbReference type="EMBL" id="BART01009225">
    <property type="protein sequence ID" value="GAG64951.1"/>
    <property type="molecule type" value="Genomic_DNA"/>
</dbReference>
<feature type="non-terminal residue" evidence="1">
    <location>
        <position position="1"/>
    </location>
</feature>
<accession>X1AYZ3</accession>
<organism evidence="1">
    <name type="scientific">marine sediment metagenome</name>
    <dbReference type="NCBI Taxonomy" id="412755"/>
    <lineage>
        <taxon>unclassified sequences</taxon>
        <taxon>metagenomes</taxon>
        <taxon>ecological metagenomes</taxon>
    </lineage>
</organism>
<dbReference type="InterPro" id="IPR029058">
    <property type="entry name" value="AB_hydrolase_fold"/>
</dbReference>
<reference evidence="1" key="1">
    <citation type="journal article" date="2014" name="Front. Microbiol.">
        <title>High frequency of phylogenetically diverse reductive dehalogenase-homologous genes in deep subseafloor sedimentary metagenomes.</title>
        <authorList>
            <person name="Kawai M."/>
            <person name="Futagami T."/>
            <person name="Toyoda A."/>
            <person name="Takaki Y."/>
            <person name="Nishi S."/>
            <person name="Hori S."/>
            <person name="Arai W."/>
            <person name="Tsubouchi T."/>
            <person name="Morono Y."/>
            <person name="Uchiyama I."/>
            <person name="Ito T."/>
            <person name="Fujiyama A."/>
            <person name="Inagaki F."/>
            <person name="Takami H."/>
        </authorList>
    </citation>
    <scope>NUCLEOTIDE SEQUENCE</scope>
    <source>
        <strain evidence="1">Expedition CK06-06</strain>
    </source>
</reference>
<evidence type="ECO:0000313" key="1">
    <source>
        <dbReference type="EMBL" id="GAG64951.1"/>
    </source>
</evidence>
<gene>
    <name evidence="1" type="ORF">S01H4_20504</name>
</gene>
<sequence>DEIKLWTAPYQEWQDMDNQGLKLMLLRRLTKFGNGELVANENFCLKLIEAYKDDSRSRPIDIYDQIDTDFTFRIPAIRVCETHYPHNSSTYSYLFSWCSPALNRENGY</sequence>
<dbReference type="SUPFAM" id="SSF53474">
    <property type="entry name" value="alpha/beta-Hydrolases"/>
    <property type="match status" value="1"/>
</dbReference>
<dbReference type="AlphaFoldDB" id="X1AYZ3"/>
<protein>
    <submittedName>
        <fullName evidence="1">Uncharacterized protein</fullName>
    </submittedName>
</protein>